<feature type="compositionally biased region" description="Polar residues" evidence="5">
    <location>
        <begin position="84"/>
        <end position="93"/>
    </location>
</feature>
<feature type="transmembrane region" description="Helical" evidence="6">
    <location>
        <begin position="39"/>
        <end position="65"/>
    </location>
</feature>
<evidence type="ECO:0000256" key="4">
    <source>
        <dbReference type="ARBA" id="ARBA00023136"/>
    </source>
</evidence>
<dbReference type="PANTHER" id="PTHR41335">
    <property type="entry name" value="MEMBRANE PROTEIN-RELATED"/>
    <property type="match status" value="1"/>
</dbReference>
<feature type="compositionally biased region" description="Basic and acidic residues" evidence="5">
    <location>
        <begin position="94"/>
        <end position="106"/>
    </location>
</feature>
<keyword evidence="4 6" id="KW-0472">Membrane</keyword>
<keyword evidence="3 6" id="KW-1133">Transmembrane helix</keyword>
<evidence type="ECO:0000313" key="8">
    <source>
        <dbReference type="EMBL" id="SDW27438.1"/>
    </source>
</evidence>
<dbReference type="AlphaFoldDB" id="A0A1H2S7D5"/>
<accession>A0A1H2S7D5</accession>
<organism evidence="8 9">
    <name type="scientific">Marinococcus luteus</name>
    <dbReference type="NCBI Taxonomy" id="1122204"/>
    <lineage>
        <taxon>Bacteria</taxon>
        <taxon>Bacillati</taxon>
        <taxon>Bacillota</taxon>
        <taxon>Bacilli</taxon>
        <taxon>Bacillales</taxon>
        <taxon>Bacillaceae</taxon>
        <taxon>Marinococcus</taxon>
    </lineage>
</organism>
<dbReference type="InterPro" id="IPR010445">
    <property type="entry name" value="LapA_dom"/>
</dbReference>
<proteinExistence type="predicted"/>
<evidence type="ECO:0000313" key="9">
    <source>
        <dbReference type="Proteomes" id="UP000199488"/>
    </source>
</evidence>
<dbReference type="EMBL" id="FNNC01000001">
    <property type="protein sequence ID" value="SDW27438.1"/>
    <property type="molecule type" value="Genomic_DNA"/>
</dbReference>
<feature type="region of interest" description="Disordered" evidence="5">
    <location>
        <begin position="75"/>
        <end position="106"/>
    </location>
</feature>
<keyword evidence="1" id="KW-1003">Cell membrane</keyword>
<reference evidence="8 9" key="1">
    <citation type="submission" date="2016-10" db="EMBL/GenBank/DDBJ databases">
        <authorList>
            <person name="de Groot N.N."/>
        </authorList>
    </citation>
    <scope>NUCLEOTIDE SEQUENCE [LARGE SCALE GENOMIC DNA]</scope>
    <source>
        <strain evidence="8 9">DSM 23126</strain>
    </source>
</reference>
<feature type="transmembrane region" description="Helical" evidence="6">
    <location>
        <begin position="7"/>
        <end position="27"/>
    </location>
</feature>
<dbReference type="Pfam" id="PF06305">
    <property type="entry name" value="LapA_dom"/>
    <property type="match status" value="1"/>
</dbReference>
<keyword evidence="9" id="KW-1185">Reference proteome</keyword>
<dbReference type="Proteomes" id="UP000199488">
    <property type="component" value="Unassembled WGS sequence"/>
</dbReference>
<evidence type="ECO:0000256" key="1">
    <source>
        <dbReference type="ARBA" id="ARBA00022475"/>
    </source>
</evidence>
<protein>
    <submittedName>
        <fullName evidence="8">Uncharacterized integral membrane protein</fullName>
    </submittedName>
</protein>
<name>A0A1H2S7D5_9BACI</name>
<dbReference type="RefSeq" id="WP_091612050.1">
    <property type="nucleotide sequence ID" value="NZ_FNNC01000001.1"/>
</dbReference>
<dbReference type="OrthoDB" id="2990728at2"/>
<evidence type="ECO:0000256" key="3">
    <source>
        <dbReference type="ARBA" id="ARBA00022989"/>
    </source>
</evidence>
<sequence>MKAQTGLIMGLILALIIAVFAVINVNSVEVNLLFGTGEWPLIIVILVSVLLGAMVAGFLSMFRIYKLKAEVRRLRKATDDHSASVGSRTTGTTHENDDKGKSSRSS</sequence>
<keyword evidence="2 6" id="KW-0812">Transmembrane</keyword>
<feature type="domain" description="Lipopolysaccharide assembly protein A" evidence="7">
    <location>
        <begin position="24"/>
        <end position="80"/>
    </location>
</feature>
<evidence type="ECO:0000259" key="7">
    <source>
        <dbReference type="Pfam" id="PF06305"/>
    </source>
</evidence>
<evidence type="ECO:0000256" key="2">
    <source>
        <dbReference type="ARBA" id="ARBA00022692"/>
    </source>
</evidence>
<gene>
    <name evidence="8" type="ORF">SAMN05421781_1060</name>
</gene>
<evidence type="ECO:0000256" key="5">
    <source>
        <dbReference type="SAM" id="MobiDB-lite"/>
    </source>
</evidence>
<dbReference type="PANTHER" id="PTHR41335:SF1">
    <property type="entry name" value="MEMBRANE PROTEIN"/>
    <property type="match status" value="1"/>
</dbReference>
<evidence type="ECO:0000256" key="6">
    <source>
        <dbReference type="SAM" id="Phobius"/>
    </source>
</evidence>
<dbReference type="GO" id="GO:0005886">
    <property type="term" value="C:plasma membrane"/>
    <property type="evidence" value="ECO:0007669"/>
    <property type="project" value="InterPro"/>
</dbReference>
<dbReference type="STRING" id="1122204.SAMN05421781_1060"/>